<dbReference type="AlphaFoldDB" id="A0A8S9NJE9"/>
<dbReference type="EMBL" id="QGKX02001621">
    <property type="protein sequence ID" value="KAF3501209.1"/>
    <property type="molecule type" value="Genomic_DNA"/>
</dbReference>
<gene>
    <name evidence="1" type="ORF">F2Q69_00044821</name>
</gene>
<evidence type="ECO:0008006" key="3">
    <source>
        <dbReference type="Google" id="ProtNLM"/>
    </source>
</evidence>
<evidence type="ECO:0000313" key="1">
    <source>
        <dbReference type="EMBL" id="KAF3501209.1"/>
    </source>
</evidence>
<accession>A0A8S9NJE9</accession>
<comment type="caution">
    <text evidence="1">The sequence shown here is derived from an EMBL/GenBank/DDBJ whole genome shotgun (WGS) entry which is preliminary data.</text>
</comment>
<name>A0A8S9NJE9_BRACR</name>
<dbReference type="Proteomes" id="UP000712600">
    <property type="component" value="Unassembled WGS sequence"/>
</dbReference>
<evidence type="ECO:0000313" key="2">
    <source>
        <dbReference type="Proteomes" id="UP000712600"/>
    </source>
</evidence>
<proteinExistence type="predicted"/>
<reference evidence="1" key="1">
    <citation type="submission" date="2019-12" db="EMBL/GenBank/DDBJ databases">
        <title>Genome sequencing and annotation of Brassica cretica.</title>
        <authorList>
            <person name="Studholme D.J."/>
            <person name="Sarris P."/>
        </authorList>
    </citation>
    <scope>NUCLEOTIDE SEQUENCE</scope>
    <source>
        <strain evidence="1">PFS-109/04</strain>
        <tissue evidence="1">Leaf</tissue>
    </source>
</reference>
<organism evidence="1 2">
    <name type="scientific">Brassica cretica</name>
    <name type="common">Mustard</name>
    <dbReference type="NCBI Taxonomy" id="69181"/>
    <lineage>
        <taxon>Eukaryota</taxon>
        <taxon>Viridiplantae</taxon>
        <taxon>Streptophyta</taxon>
        <taxon>Embryophyta</taxon>
        <taxon>Tracheophyta</taxon>
        <taxon>Spermatophyta</taxon>
        <taxon>Magnoliopsida</taxon>
        <taxon>eudicotyledons</taxon>
        <taxon>Gunneridae</taxon>
        <taxon>Pentapetalae</taxon>
        <taxon>rosids</taxon>
        <taxon>malvids</taxon>
        <taxon>Brassicales</taxon>
        <taxon>Brassicaceae</taxon>
        <taxon>Brassiceae</taxon>
        <taxon>Brassica</taxon>
    </lineage>
</organism>
<sequence length="101" mass="11442">MTPRIEGFKYPYREELQETILYTPLSRLKHCRRRVDFTATTINTCTESHHTAAKFQTKLKVTKDAPGEGKTHVSTRVMGTNGYAAPEYVMTGECPSLVLSF</sequence>
<protein>
    <recommendedName>
        <fullName evidence="3">Protein kinase domain-containing protein</fullName>
    </recommendedName>
</protein>